<comment type="catalytic activity">
    <reaction evidence="2">
        <text>2 superoxide + 2 H(+) = H2O2 + O2</text>
        <dbReference type="Rhea" id="RHEA:20696"/>
        <dbReference type="ChEBI" id="CHEBI:15378"/>
        <dbReference type="ChEBI" id="CHEBI:15379"/>
        <dbReference type="ChEBI" id="CHEBI:16240"/>
        <dbReference type="ChEBI" id="CHEBI:18421"/>
        <dbReference type="EC" id="1.15.1.1"/>
    </reaction>
</comment>
<evidence type="ECO:0000256" key="3">
    <source>
        <dbReference type="SAM" id="MobiDB-lite"/>
    </source>
</evidence>
<evidence type="ECO:0000256" key="4">
    <source>
        <dbReference type="SAM" id="SignalP"/>
    </source>
</evidence>
<protein>
    <recommendedName>
        <fullName evidence="2">Superoxide dismutase [Cu-Zn]</fullName>
        <ecNumber evidence="2">1.15.1.1</ecNumber>
    </recommendedName>
</protein>
<feature type="region of interest" description="Disordered" evidence="3">
    <location>
        <begin position="111"/>
        <end position="138"/>
    </location>
</feature>
<keyword evidence="4" id="KW-0732">Signal</keyword>
<dbReference type="Proteomes" id="UP000588068">
    <property type="component" value="Unassembled WGS sequence"/>
</dbReference>
<organism evidence="6 7">
    <name type="scientific">Povalibacter uvarum</name>
    <dbReference type="NCBI Taxonomy" id="732238"/>
    <lineage>
        <taxon>Bacteria</taxon>
        <taxon>Pseudomonadati</taxon>
        <taxon>Pseudomonadota</taxon>
        <taxon>Gammaproteobacteria</taxon>
        <taxon>Steroidobacterales</taxon>
        <taxon>Steroidobacteraceae</taxon>
        <taxon>Povalibacter</taxon>
    </lineage>
</organism>
<dbReference type="AlphaFoldDB" id="A0A841HTY8"/>
<sequence length="207" mass="20725">MYRAFPVLSLAVLLAACGDRSAAPNSPTETTPPPPAATDPAPPVADGSPTTGPTAGDGQPLGATAELKATQGNGVSGTLMLQPSGPGVQITGTISGLTPGSTHGFHIHENGDCSAPDASSAGEHYNPSGQPHGDPATVNRHLGDMPNITADDQGAAQLTANIGGLSLRTGQPNDIVGRSIVIHEKADDYQTQPSGNSGKRIGCAIIK</sequence>
<evidence type="ECO:0000259" key="5">
    <source>
        <dbReference type="Pfam" id="PF00080"/>
    </source>
</evidence>
<feature type="compositionally biased region" description="Pro residues" evidence="3">
    <location>
        <begin position="30"/>
        <end position="43"/>
    </location>
</feature>
<gene>
    <name evidence="6" type="ORF">HNQ60_004640</name>
</gene>
<dbReference type="SUPFAM" id="SSF49329">
    <property type="entry name" value="Cu,Zn superoxide dismutase-like"/>
    <property type="match status" value="1"/>
</dbReference>
<dbReference type="GO" id="GO:0004784">
    <property type="term" value="F:superoxide dismutase activity"/>
    <property type="evidence" value="ECO:0007669"/>
    <property type="project" value="UniProtKB-EC"/>
</dbReference>
<dbReference type="PRINTS" id="PR00068">
    <property type="entry name" value="CUZNDISMTASE"/>
</dbReference>
<dbReference type="Gene3D" id="2.60.40.200">
    <property type="entry name" value="Superoxide dismutase, copper/zinc binding domain"/>
    <property type="match status" value="1"/>
</dbReference>
<evidence type="ECO:0000313" key="7">
    <source>
        <dbReference type="Proteomes" id="UP000588068"/>
    </source>
</evidence>
<dbReference type="PROSITE" id="PS00087">
    <property type="entry name" value="SOD_CU_ZN_1"/>
    <property type="match status" value="1"/>
</dbReference>
<comment type="function">
    <text evidence="2">Destroys radicals which are normally produced within the cells and which are toxic to biological systems.</text>
</comment>
<keyword evidence="2" id="KW-0479">Metal-binding</keyword>
<comment type="similarity">
    <text evidence="1 2">Belongs to the Cu-Zn superoxide dismutase family.</text>
</comment>
<feature type="chain" id="PRO_5032686172" description="Superoxide dismutase [Cu-Zn]" evidence="4">
    <location>
        <begin position="23"/>
        <end position="207"/>
    </location>
</feature>
<dbReference type="PROSITE" id="PS51257">
    <property type="entry name" value="PROKAR_LIPOPROTEIN"/>
    <property type="match status" value="1"/>
</dbReference>
<name>A0A841HTY8_9GAMM</name>
<comment type="cofactor">
    <cofactor evidence="2">
        <name>Zn(2+)</name>
        <dbReference type="ChEBI" id="CHEBI:29105"/>
    </cofactor>
    <text evidence="2">Binds 1 zinc ion per subunit.</text>
</comment>
<dbReference type="InterPro" id="IPR001424">
    <property type="entry name" value="SOD_Cu_Zn_dom"/>
</dbReference>
<dbReference type="PANTHER" id="PTHR10003">
    <property type="entry name" value="SUPEROXIDE DISMUTASE CU-ZN -RELATED"/>
    <property type="match status" value="1"/>
</dbReference>
<dbReference type="InterPro" id="IPR018152">
    <property type="entry name" value="SOD_Cu/Zn_BS"/>
</dbReference>
<feature type="domain" description="Superoxide dismutase copper/zinc binding" evidence="5">
    <location>
        <begin position="75"/>
        <end position="206"/>
    </location>
</feature>
<evidence type="ECO:0000256" key="2">
    <source>
        <dbReference type="RuleBase" id="RU000393"/>
    </source>
</evidence>
<comment type="caution">
    <text evidence="6">The sequence shown here is derived from an EMBL/GenBank/DDBJ whole genome shotgun (WGS) entry which is preliminary data.</text>
</comment>
<dbReference type="InterPro" id="IPR036423">
    <property type="entry name" value="SOD-like_Cu/Zn_dom_sf"/>
</dbReference>
<dbReference type="EMBL" id="JACHHZ010000006">
    <property type="protein sequence ID" value="MBB6095749.1"/>
    <property type="molecule type" value="Genomic_DNA"/>
</dbReference>
<keyword evidence="2" id="KW-0862">Zinc</keyword>
<reference evidence="6 7" key="1">
    <citation type="submission" date="2020-08" db="EMBL/GenBank/DDBJ databases">
        <title>Genomic Encyclopedia of Type Strains, Phase IV (KMG-IV): sequencing the most valuable type-strain genomes for metagenomic binning, comparative biology and taxonomic classification.</title>
        <authorList>
            <person name="Goeker M."/>
        </authorList>
    </citation>
    <scope>NUCLEOTIDE SEQUENCE [LARGE SCALE GENOMIC DNA]</scope>
    <source>
        <strain evidence="6 7">DSM 26723</strain>
    </source>
</reference>
<evidence type="ECO:0000313" key="6">
    <source>
        <dbReference type="EMBL" id="MBB6095749.1"/>
    </source>
</evidence>
<dbReference type="Pfam" id="PF00080">
    <property type="entry name" value="Sod_Cu"/>
    <property type="match status" value="1"/>
</dbReference>
<comment type="cofactor">
    <cofactor evidence="2">
        <name>Cu cation</name>
        <dbReference type="ChEBI" id="CHEBI:23378"/>
    </cofactor>
    <text evidence="2">Binds 1 copper ion per subunit.</text>
</comment>
<dbReference type="CDD" id="cd00305">
    <property type="entry name" value="Cu-Zn_Superoxide_Dismutase"/>
    <property type="match status" value="1"/>
</dbReference>
<dbReference type="InterPro" id="IPR024134">
    <property type="entry name" value="SOD_Cu/Zn_/chaperone"/>
</dbReference>
<keyword evidence="7" id="KW-1185">Reference proteome</keyword>
<evidence type="ECO:0000256" key="1">
    <source>
        <dbReference type="ARBA" id="ARBA00010457"/>
    </source>
</evidence>
<dbReference type="EC" id="1.15.1.1" evidence="2"/>
<keyword evidence="2 6" id="KW-0560">Oxidoreductase</keyword>
<feature type="region of interest" description="Disordered" evidence="3">
    <location>
        <begin position="20"/>
        <end position="62"/>
    </location>
</feature>
<keyword evidence="2" id="KW-0186">Copper</keyword>
<dbReference type="RefSeq" id="WP_184335142.1">
    <property type="nucleotide sequence ID" value="NZ_JACHHZ010000006.1"/>
</dbReference>
<dbReference type="PROSITE" id="PS00332">
    <property type="entry name" value="SOD_CU_ZN_2"/>
    <property type="match status" value="1"/>
</dbReference>
<accession>A0A841HTY8</accession>
<feature type="signal peptide" evidence="4">
    <location>
        <begin position="1"/>
        <end position="22"/>
    </location>
</feature>
<proteinExistence type="inferred from homology"/>
<dbReference type="GO" id="GO:0005507">
    <property type="term" value="F:copper ion binding"/>
    <property type="evidence" value="ECO:0007669"/>
    <property type="project" value="InterPro"/>
</dbReference>